<keyword evidence="4" id="KW-1185">Reference proteome</keyword>
<dbReference type="EMBL" id="CATQJL010000326">
    <property type="protein sequence ID" value="CAJ0610501.1"/>
    <property type="molecule type" value="Genomic_DNA"/>
</dbReference>
<dbReference type="InterPro" id="IPR043708">
    <property type="entry name" value="DUF5648"/>
</dbReference>
<proteinExistence type="predicted"/>
<evidence type="ECO:0000259" key="2">
    <source>
        <dbReference type="Pfam" id="PF18885"/>
    </source>
</evidence>
<dbReference type="Pfam" id="PF18885">
    <property type="entry name" value="DUF5648"/>
    <property type="match status" value="1"/>
</dbReference>
<evidence type="ECO:0000256" key="1">
    <source>
        <dbReference type="SAM" id="MobiDB-lite"/>
    </source>
</evidence>
<protein>
    <recommendedName>
        <fullName evidence="2">DUF5648 domain-containing protein</fullName>
    </recommendedName>
</protein>
<feature type="region of interest" description="Disordered" evidence="1">
    <location>
        <begin position="24"/>
        <end position="83"/>
    </location>
</feature>
<dbReference type="Proteomes" id="UP001176961">
    <property type="component" value="Unassembled WGS sequence"/>
</dbReference>
<name>A0AA36HGT0_CYLNA</name>
<evidence type="ECO:0000313" key="3">
    <source>
        <dbReference type="EMBL" id="CAJ0610501.1"/>
    </source>
</evidence>
<evidence type="ECO:0000313" key="4">
    <source>
        <dbReference type="Proteomes" id="UP001176961"/>
    </source>
</evidence>
<accession>A0AA36HGT0</accession>
<reference evidence="3" key="1">
    <citation type="submission" date="2023-07" db="EMBL/GenBank/DDBJ databases">
        <authorList>
            <consortium name="CYATHOMIX"/>
        </authorList>
    </citation>
    <scope>NUCLEOTIDE SEQUENCE</scope>
    <source>
        <strain evidence="3">N/A</strain>
    </source>
</reference>
<feature type="domain" description="DUF5648" evidence="2">
    <location>
        <begin position="110"/>
        <end position="256"/>
    </location>
</feature>
<dbReference type="AlphaFoldDB" id="A0AA36HGT0"/>
<gene>
    <name evidence="3" type="ORF">CYNAS_LOCUS22484</name>
</gene>
<sequence length="262" mass="27597">MSSCLGGIVFLALATVGLSLGPPGTNSGQPKAPVGSNKPGGFAPSPGDRGGRGGGGGGGDRSDFGGRSVNDRGGPWPGRNGGRGQIIEIERRVFGNGPGSNIWFIPYVAPLQRFYNPAADRHRFHTEIQPISTFLSNGYRQEPSPGRMITMATYNQQGAEISLRCPQIVPLFAVLNAAANAQKLTTSLTELNALIRGGWYRIPQVGYCVKGQACGATKPLRELRVTSKPGDVVYTTDANEFAVLNSNGPFQGSGTGAVCYLW</sequence>
<comment type="caution">
    <text evidence="3">The sequence shown here is derived from an EMBL/GenBank/DDBJ whole genome shotgun (WGS) entry which is preliminary data.</text>
</comment>
<organism evidence="3 4">
    <name type="scientific">Cylicocyclus nassatus</name>
    <name type="common">Nematode worm</name>
    <dbReference type="NCBI Taxonomy" id="53992"/>
    <lineage>
        <taxon>Eukaryota</taxon>
        <taxon>Metazoa</taxon>
        <taxon>Ecdysozoa</taxon>
        <taxon>Nematoda</taxon>
        <taxon>Chromadorea</taxon>
        <taxon>Rhabditida</taxon>
        <taxon>Rhabditina</taxon>
        <taxon>Rhabditomorpha</taxon>
        <taxon>Strongyloidea</taxon>
        <taxon>Strongylidae</taxon>
        <taxon>Cylicocyclus</taxon>
    </lineage>
</organism>